<name>A0A1A7BLH9_9SPHN</name>
<dbReference type="PANTHER" id="PTHR43861:SF1">
    <property type="entry name" value="TRANS-ACONITATE 2-METHYLTRANSFERASE"/>
    <property type="match status" value="1"/>
</dbReference>
<comment type="caution">
    <text evidence="1">The sequence shown here is derived from an EMBL/GenBank/DDBJ whole genome shotgun (WGS) entry which is preliminary data.</text>
</comment>
<dbReference type="RefSeq" id="WP_068862184.1">
    <property type="nucleotide sequence ID" value="NZ_LZYB01000001.1"/>
</dbReference>
<dbReference type="Proteomes" id="UP000092484">
    <property type="component" value="Unassembled WGS sequence"/>
</dbReference>
<keyword evidence="1" id="KW-0808">Transferase</keyword>
<protein>
    <submittedName>
        <fullName evidence="1">Generic methyltransferase</fullName>
    </submittedName>
</protein>
<dbReference type="GO" id="GO:0032259">
    <property type="term" value="P:methylation"/>
    <property type="evidence" value="ECO:0007669"/>
    <property type="project" value="UniProtKB-KW"/>
</dbReference>
<keyword evidence="1" id="KW-0489">Methyltransferase</keyword>
<proteinExistence type="predicted"/>
<reference evidence="1 2" key="1">
    <citation type="submission" date="2016-06" db="EMBL/GenBank/DDBJ databases">
        <title>Genome sequence of Porphyrobacter dokdonensis DSW-74.</title>
        <authorList>
            <person name="Kim J.F."/>
            <person name="Song J.Y."/>
        </authorList>
    </citation>
    <scope>NUCLEOTIDE SEQUENCE [LARGE SCALE GENOMIC DNA]</scope>
    <source>
        <strain evidence="1 2">DSW-74</strain>
    </source>
</reference>
<dbReference type="GO" id="GO:0008168">
    <property type="term" value="F:methyltransferase activity"/>
    <property type="evidence" value="ECO:0007669"/>
    <property type="project" value="UniProtKB-KW"/>
</dbReference>
<dbReference type="EMBL" id="LZYB01000001">
    <property type="protein sequence ID" value="OBV12337.1"/>
    <property type="molecule type" value="Genomic_DNA"/>
</dbReference>
<dbReference type="InterPro" id="IPR029063">
    <property type="entry name" value="SAM-dependent_MTases_sf"/>
</dbReference>
<keyword evidence="2" id="KW-1185">Reference proteome</keyword>
<dbReference type="CDD" id="cd02440">
    <property type="entry name" value="AdoMet_MTases"/>
    <property type="match status" value="1"/>
</dbReference>
<dbReference type="Pfam" id="PF13489">
    <property type="entry name" value="Methyltransf_23"/>
    <property type="match status" value="1"/>
</dbReference>
<dbReference type="AlphaFoldDB" id="A0A1A7BLH9"/>
<gene>
    <name evidence="1" type="ORF">I603_0468</name>
</gene>
<organism evidence="1 2">
    <name type="scientific">Erythrobacter dokdonensis DSW-74</name>
    <dbReference type="NCBI Taxonomy" id="1300349"/>
    <lineage>
        <taxon>Bacteria</taxon>
        <taxon>Pseudomonadati</taxon>
        <taxon>Pseudomonadota</taxon>
        <taxon>Alphaproteobacteria</taxon>
        <taxon>Sphingomonadales</taxon>
        <taxon>Erythrobacteraceae</taxon>
        <taxon>Erythrobacter/Porphyrobacter group</taxon>
        <taxon>Erythrobacter</taxon>
    </lineage>
</organism>
<sequence>MSTDPDTIAFYQARAPHWVFHSGERHSHQLDAFLDRLPEGALLLELGCGGGRDAAHIRSRGFRIDATDATPALVKRANEAFALGARVMAFHELDAEAAYAGVWAHASLLHCPREALPDVLRRIHRALVPGGWFFSSYKLGDAEGRDLLGRLHNFPSADWLEAAYEAAGFVIAARETYAGQASDGTQRDWIDLIVSRP</sequence>
<evidence type="ECO:0000313" key="1">
    <source>
        <dbReference type="EMBL" id="OBV12337.1"/>
    </source>
</evidence>
<dbReference type="STRING" id="1300349.I603_0468"/>
<dbReference type="Gene3D" id="3.40.50.150">
    <property type="entry name" value="Vaccinia Virus protein VP39"/>
    <property type="match status" value="1"/>
</dbReference>
<dbReference type="SUPFAM" id="SSF53335">
    <property type="entry name" value="S-adenosyl-L-methionine-dependent methyltransferases"/>
    <property type="match status" value="1"/>
</dbReference>
<dbReference type="PANTHER" id="PTHR43861">
    <property type="entry name" value="TRANS-ACONITATE 2-METHYLTRANSFERASE-RELATED"/>
    <property type="match status" value="1"/>
</dbReference>
<dbReference type="PATRIC" id="fig|1300349.4.peg.464"/>
<accession>A0A1A7BLH9</accession>
<evidence type="ECO:0000313" key="2">
    <source>
        <dbReference type="Proteomes" id="UP000092484"/>
    </source>
</evidence>